<dbReference type="AlphaFoldDB" id="A0AAV7YR92"/>
<reference evidence="2" key="1">
    <citation type="submission" date="2022-08" db="EMBL/GenBank/DDBJ databases">
        <title>Novel sulphate-reducing endosymbionts in the free-living metamonad Anaeramoeba.</title>
        <authorList>
            <person name="Jerlstrom-Hultqvist J."/>
            <person name="Cepicka I."/>
            <person name="Gallot-Lavallee L."/>
            <person name="Salas-Leiva D."/>
            <person name="Curtis B.A."/>
            <person name="Zahonova K."/>
            <person name="Pipaliya S."/>
            <person name="Dacks J."/>
            <person name="Roger A.J."/>
        </authorList>
    </citation>
    <scope>NUCLEOTIDE SEQUENCE</scope>
    <source>
        <strain evidence="2">Busselton2</strain>
    </source>
</reference>
<dbReference type="EMBL" id="JANTQA010000047">
    <property type="protein sequence ID" value="KAJ3432014.1"/>
    <property type="molecule type" value="Genomic_DNA"/>
</dbReference>
<feature type="compositionally biased region" description="Basic residues" evidence="1">
    <location>
        <begin position="11"/>
        <end position="24"/>
    </location>
</feature>
<proteinExistence type="predicted"/>
<name>A0AAV7YR92_9EUKA</name>
<feature type="compositionally biased region" description="Basic and acidic residues" evidence="1">
    <location>
        <begin position="1"/>
        <end position="10"/>
    </location>
</feature>
<evidence type="ECO:0000313" key="2">
    <source>
        <dbReference type="EMBL" id="KAJ3432014.1"/>
    </source>
</evidence>
<evidence type="ECO:0000256" key="1">
    <source>
        <dbReference type="SAM" id="MobiDB-lite"/>
    </source>
</evidence>
<protein>
    <recommendedName>
        <fullName evidence="4">Macro domain-containing protein</fullName>
    </recommendedName>
</protein>
<evidence type="ECO:0000313" key="3">
    <source>
        <dbReference type="Proteomes" id="UP001146793"/>
    </source>
</evidence>
<feature type="compositionally biased region" description="Basic and acidic residues" evidence="1">
    <location>
        <begin position="275"/>
        <end position="286"/>
    </location>
</feature>
<comment type="caution">
    <text evidence="2">The sequence shown here is derived from an EMBL/GenBank/DDBJ whole genome shotgun (WGS) entry which is preliminary data.</text>
</comment>
<dbReference type="Proteomes" id="UP001146793">
    <property type="component" value="Unassembled WGS sequence"/>
</dbReference>
<feature type="compositionally biased region" description="Basic and acidic residues" evidence="1">
    <location>
        <begin position="255"/>
        <end position="264"/>
    </location>
</feature>
<feature type="region of interest" description="Disordered" evidence="1">
    <location>
        <begin position="1"/>
        <end position="25"/>
    </location>
</feature>
<gene>
    <name evidence="2" type="ORF">M0812_20943</name>
</gene>
<accession>A0AAV7YR92</accession>
<evidence type="ECO:0008006" key="4">
    <source>
        <dbReference type="Google" id="ProtNLM"/>
    </source>
</evidence>
<feature type="region of interest" description="Disordered" evidence="1">
    <location>
        <begin position="204"/>
        <end position="286"/>
    </location>
</feature>
<sequence length="479" mass="55586">MKKGKGLEKGKGKRKRNTLKKLRNTTHSPGDWFELTFGQREIDFFEENPEFLTTNGLRKFQKKYVTKTGEFALHSIASLIEESKYSNYKSYGPSSLKLLINTQDWTQLQAKAKYGGALFGVASTRTSLEGGLKKVDFANGCGLSYNQITNSLWNKHSVQGERSCLATPFSTFQRILTPKVDRELFPQKFEKIYPFPVSRFFETAQDQKADKDQKKKKMKMKMKTKKKQKQKSKKKKTDKKKKTRKKTMKSQGKQKTKDEEKSDSESNSDTEDESEHSTESNDQLTKDTVKIGIHTNVLVCFSIKQPNDKNRQVSRDNWEKAKLVKHHNKIIINQAFVASKNLNSLVYAYKLSKSKLQEADTFEDLEKEIKLKIKSKRKRELIRQEILEAQEIVNFMIEGLLRSAIIYEIPLIVIPFLGSGSFCNPRYWTLEALSKNIHLIKKHQLKIVLHYYKLNSIPKECMDKMRLNFAVLKKKLKLK</sequence>
<feature type="compositionally biased region" description="Basic residues" evidence="1">
    <location>
        <begin position="214"/>
        <end position="254"/>
    </location>
</feature>
<organism evidence="2 3">
    <name type="scientific">Anaeramoeba flamelloides</name>
    <dbReference type="NCBI Taxonomy" id="1746091"/>
    <lineage>
        <taxon>Eukaryota</taxon>
        <taxon>Metamonada</taxon>
        <taxon>Anaeramoebidae</taxon>
        <taxon>Anaeramoeba</taxon>
    </lineage>
</organism>